<evidence type="ECO:0000313" key="4">
    <source>
        <dbReference type="Proteomes" id="UP000095552"/>
    </source>
</evidence>
<dbReference type="SUPFAM" id="SSF52129">
    <property type="entry name" value="Caspase-like"/>
    <property type="match status" value="1"/>
</dbReference>
<sequence>MKFSEPGVYKITFDQLSELGLANEDPRNLAIYGNPGGMLPQSLTQSRPTDLLENAIFVAGETDGQLNGGDYILFYVDDINQVAYDHSSEGYRVEKNLYSDDNYYFLTIKETAGKRIASNADFGNTHPRVTWYNQIIFHENDQVNILNSGREWFGEQFTIQNSRSFIHQTNGLEGDQEVKLLVTSLAQSFNNSSLDVSLNNSQIGTLNFEAIPNTQYGIKGNLRSNIFILATNNISNNELTIDLVYQQNGASNAVAYLDSYLLDIPSPLTYNQAPLTIRNSGLMTSSMVTFQIENTSDQLTVWNVSDPTSVKSQAFMINNSSITFGAIADAESSFIVFDESSLPNPTEFEPVTNQNLRSLDLTDLIIITHADFLTQAERLAAFRRSHDRLTVSVTTVDKIYNEYSSGRQDVTAIRDFIKSKFGPVSQLKYVLFFGKGSYDYKNRVEENSNYVPTYESRNSIHPLLTYSSDDYFGFLEDHEGEWIEARVGDHSLDIGVGRIPITNAEQAKKAVDKIMLYQTDAKTYGDWRSRIVFVADDGDNNRHQKDADSLATLIDTAFVNYNIEKIYLDAFEQIRLPNGEISPTAEEALTTSVNDGALIVNFTGHGSESGWMQERVLTFDLMQQWNNTFNLPFLVTATCEFGRNDDPAVFSGAENLIFKDVGGVIAMVTTARPVFSSTNYDLNLALYSSVLSQEDGTYQRLGDIIRFTKNNSLRGSLNRNFILLGDPSMRLSYPEKSIEITALNGNLPTVTDTLKALQPVTITGRIVNNNSVDTNFNGTLNFRLSDKPSRKETIGTESDSFTFDERDNPLFRGVARVENGIFTLDFIIPKNIDYRFGPGKIELYAVNDDLSSDALGATLDFTIGGTFDNITADLIPPSVTVFLNDTTAGIQPSYETDVTFIFKFFDESGINISNNGLGQNISLTLNDSITFNLNDSYSSSIEGFQKGIAVFDIDDLNPGINEIEVTAWDIHGNSTSATQEFKVGENTSYISVINNHPNPFINETRFEIEHLLDGENIEIGIDILNLKGEIVATINEEFLSAPEQLSITWAGTNLDNVKLNSGLYIYRVRIFSKTSGNSSVRRQKLIISN</sequence>
<dbReference type="STRING" id="1563681.BFP71_19075"/>
<dbReference type="GO" id="GO:0008234">
    <property type="term" value="F:cysteine-type peptidase activity"/>
    <property type="evidence" value="ECO:0007669"/>
    <property type="project" value="InterPro"/>
</dbReference>
<organism evidence="3 4">
    <name type="scientific">Roseivirga misakiensis</name>
    <dbReference type="NCBI Taxonomy" id="1563681"/>
    <lineage>
        <taxon>Bacteria</taxon>
        <taxon>Pseudomonadati</taxon>
        <taxon>Bacteroidota</taxon>
        <taxon>Cytophagia</taxon>
        <taxon>Cytophagales</taxon>
        <taxon>Roseivirgaceae</taxon>
        <taxon>Roseivirga</taxon>
    </lineage>
</organism>
<dbReference type="Gene3D" id="2.60.40.4070">
    <property type="match status" value="1"/>
</dbReference>
<reference evidence="3 4" key="1">
    <citation type="submission" date="2016-08" db="EMBL/GenBank/DDBJ databases">
        <title>Draft genome of Fabibacter sp. strain SK-8.</title>
        <authorList>
            <person name="Wong S.-K."/>
            <person name="Hamasaki K."/>
            <person name="Yoshizawa S."/>
        </authorList>
    </citation>
    <scope>NUCLEOTIDE SEQUENCE [LARGE SCALE GENOMIC DNA]</scope>
    <source>
        <strain evidence="3 4">SK-8</strain>
    </source>
</reference>
<comment type="caution">
    <text evidence="3">The sequence shown here is derived from an EMBL/GenBank/DDBJ whole genome shotgun (WGS) entry which is preliminary data.</text>
</comment>
<name>A0A1E5T299_9BACT</name>
<proteinExistence type="predicted"/>
<dbReference type="GO" id="GO:0006508">
    <property type="term" value="P:proteolysis"/>
    <property type="evidence" value="ECO:0007669"/>
    <property type="project" value="InterPro"/>
</dbReference>
<gene>
    <name evidence="3" type="ORF">BFP71_19075</name>
</gene>
<keyword evidence="4" id="KW-1185">Reference proteome</keyword>
<dbReference type="Gene3D" id="3.40.50.1460">
    <property type="match status" value="1"/>
</dbReference>
<dbReference type="CDD" id="cd02258">
    <property type="entry name" value="Peptidase_C25_N"/>
    <property type="match status" value="1"/>
</dbReference>
<dbReference type="OrthoDB" id="9809780at2"/>
<protein>
    <recommendedName>
        <fullName evidence="2">Gingipain domain-containing protein</fullName>
    </recommendedName>
</protein>
<dbReference type="AlphaFoldDB" id="A0A1E5T299"/>
<accession>A0A1E5T299</accession>
<dbReference type="Proteomes" id="UP000095552">
    <property type="component" value="Unassembled WGS sequence"/>
</dbReference>
<dbReference type="InterPro" id="IPR029030">
    <property type="entry name" value="Caspase-like_dom_sf"/>
</dbReference>
<dbReference type="InterPro" id="IPR001769">
    <property type="entry name" value="Gingipain"/>
</dbReference>
<dbReference type="EMBL" id="MDGQ01000005">
    <property type="protein sequence ID" value="OEK05486.1"/>
    <property type="molecule type" value="Genomic_DNA"/>
</dbReference>
<dbReference type="Pfam" id="PF01364">
    <property type="entry name" value="Peptidase_C25"/>
    <property type="match status" value="1"/>
</dbReference>
<dbReference type="NCBIfam" id="NF033707">
    <property type="entry name" value="T9SS_sortase"/>
    <property type="match status" value="1"/>
</dbReference>
<dbReference type="InterPro" id="IPR029031">
    <property type="entry name" value="Gingipain_N_sf"/>
</dbReference>
<keyword evidence="1" id="KW-0732">Signal</keyword>
<dbReference type="Gene3D" id="3.40.50.10390">
    <property type="entry name" value="Gingipain r, domain 1"/>
    <property type="match status" value="1"/>
</dbReference>
<evidence type="ECO:0000313" key="3">
    <source>
        <dbReference type="EMBL" id="OEK05486.1"/>
    </source>
</evidence>
<feature type="domain" description="Gingipain" evidence="2">
    <location>
        <begin position="365"/>
        <end position="731"/>
    </location>
</feature>
<evidence type="ECO:0000259" key="2">
    <source>
        <dbReference type="Pfam" id="PF01364"/>
    </source>
</evidence>
<evidence type="ECO:0000256" key="1">
    <source>
        <dbReference type="ARBA" id="ARBA00022729"/>
    </source>
</evidence>